<dbReference type="InterPro" id="IPR000182">
    <property type="entry name" value="GNAT_dom"/>
</dbReference>
<dbReference type="Pfam" id="PF13302">
    <property type="entry name" value="Acetyltransf_3"/>
    <property type="match status" value="1"/>
</dbReference>
<reference evidence="2 3" key="1">
    <citation type="submission" date="2024-03" db="EMBL/GenBank/DDBJ databases">
        <title>Two novel species of the genus Flavobacterium exhibiting potentially degradation of complex polysaccharides.</title>
        <authorList>
            <person name="Lian X."/>
        </authorList>
    </citation>
    <scope>NUCLEOTIDE SEQUENCE [LARGE SCALE GENOMIC DNA]</scope>
    <source>
        <strain evidence="2 3">N6</strain>
    </source>
</reference>
<dbReference type="PANTHER" id="PTHR43610:SF1">
    <property type="entry name" value="N-ACETYLTRANSFERASE DOMAIN-CONTAINING PROTEIN"/>
    <property type="match status" value="1"/>
</dbReference>
<name>A0ABU9NTV8_9FLAO</name>
<dbReference type="EMBL" id="JBCGDP010000037">
    <property type="protein sequence ID" value="MEM0578742.1"/>
    <property type="molecule type" value="Genomic_DNA"/>
</dbReference>
<dbReference type="Gene3D" id="3.40.630.30">
    <property type="match status" value="1"/>
</dbReference>
<evidence type="ECO:0000259" key="1">
    <source>
        <dbReference type="PROSITE" id="PS51186"/>
    </source>
</evidence>
<dbReference type="RefSeq" id="WP_342693545.1">
    <property type="nucleotide sequence ID" value="NZ_JBCGDP010000037.1"/>
</dbReference>
<organism evidence="2 3">
    <name type="scientific">Flavobacterium polysaccharolyticum</name>
    <dbReference type="NCBI Taxonomy" id="3133148"/>
    <lineage>
        <taxon>Bacteria</taxon>
        <taxon>Pseudomonadati</taxon>
        <taxon>Bacteroidota</taxon>
        <taxon>Flavobacteriia</taxon>
        <taxon>Flavobacteriales</taxon>
        <taxon>Flavobacteriaceae</taxon>
        <taxon>Flavobacterium</taxon>
    </lineage>
</organism>
<evidence type="ECO:0000313" key="2">
    <source>
        <dbReference type="EMBL" id="MEM0578742.1"/>
    </source>
</evidence>
<accession>A0ABU9NTV8</accession>
<evidence type="ECO:0000313" key="3">
    <source>
        <dbReference type="Proteomes" id="UP001468798"/>
    </source>
</evidence>
<gene>
    <name evidence="2" type="ORF">WFZ86_19730</name>
</gene>
<feature type="domain" description="N-acetyltransferase" evidence="1">
    <location>
        <begin position="18"/>
        <end position="175"/>
    </location>
</feature>
<dbReference type="Proteomes" id="UP001468798">
    <property type="component" value="Unassembled WGS sequence"/>
</dbReference>
<sequence>MNSNTKNWQPELLEDTILKIVPLIETDFDRLFEVASDPLIWEQHPTHDRYKKEVFQLYFEGAIEGKTAFLIMDKLTDKIIGSTRYYDYNPQNSSIAIGYTFLSRQYWGGAYNKSAKRLLIEYAFQYVDKIYFHIGSANIRSQLATIKIGASKIDEVDFDHYGEKILHFEYQISKKEWYIQNTKA</sequence>
<comment type="caution">
    <text evidence="2">The sequence shown here is derived from an EMBL/GenBank/DDBJ whole genome shotgun (WGS) entry which is preliminary data.</text>
</comment>
<proteinExistence type="predicted"/>
<protein>
    <submittedName>
        <fullName evidence="2">GNAT family N-acetyltransferase</fullName>
    </submittedName>
</protein>
<keyword evidence="3" id="KW-1185">Reference proteome</keyword>
<dbReference type="SUPFAM" id="SSF55729">
    <property type="entry name" value="Acyl-CoA N-acyltransferases (Nat)"/>
    <property type="match status" value="1"/>
</dbReference>
<dbReference type="PANTHER" id="PTHR43610">
    <property type="entry name" value="BLL6696 PROTEIN"/>
    <property type="match status" value="1"/>
</dbReference>
<dbReference type="InterPro" id="IPR016181">
    <property type="entry name" value="Acyl_CoA_acyltransferase"/>
</dbReference>
<dbReference type="PROSITE" id="PS51186">
    <property type="entry name" value="GNAT"/>
    <property type="match status" value="1"/>
</dbReference>